<dbReference type="WBParaSite" id="nRc.2.0.1.t45860-RA">
    <property type="protein sequence ID" value="nRc.2.0.1.t45860-RA"/>
    <property type="gene ID" value="nRc.2.0.1.g45860"/>
</dbReference>
<dbReference type="PROSITE" id="PS51225">
    <property type="entry name" value="MARVEL"/>
    <property type="match status" value="1"/>
</dbReference>
<evidence type="ECO:0000313" key="9">
    <source>
        <dbReference type="WBParaSite" id="nRc.2.0.1.t45860-RA"/>
    </source>
</evidence>
<evidence type="ECO:0000256" key="1">
    <source>
        <dbReference type="ARBA" id="ARBA00004141"/>
    </source>
</evidence>
<feature type="domain" description="MARVEL" evidence="7">
    <location>
        <begin position="22"/>
        <end position="151"/>
    </location>
</feature>
<evidence type="ECO:0000256" key="2">
    <source>
        <dbReference type="ARBA" id="ARBA00022692"/>
    </source>
</evidence>
<evidence type="ECO:0000256" key="3">
    <source>
        <dbReference type="ARBA" id="ARBA00022989"/>
    </source>
</evidence>
<keyword evidence="8" id="KW-1185">Reference proteome</keyword>
<evidence type="ECO:0000256" key="5">
    <source>
        <dbReference type="PROSITE-ProRule" id="PRU00581"/>
    </source>
</evidence>
<reference evidence="9" key="1">
    <citation type="submission" date="2022-11" db="UniProtKB">
        <authorList>
            <consortium name="WormBaseParasite"/>
        </authorList>
    </citation>
    <scope>IDENTIFICATION</scope>
</reference>
<dbReference type="Proteomes" id="UP000887565">
    <property type="component" value="Unplaced"/>
</dbReference>
<dbReference type="GO" id="GO:0016020">
    <property type="term" value="C:membrane"/>
    <property type="evidence" value="ECO:0007669"/>
    <property type="project" value="UniProtKB-SubCell"/>
</dbReference>
<dbReference type="PANTHER" id="PTHR22776:SF49">
    <property type="entry name" value="MARVEL DOMAIN-CONTAINING PROTEIN"/>
    <property type="match status" value="1"/>
</dbReference>
<dbReference type="Pfam" id="PF01284">
    <property type="entry name" value="MARVEL"/>
    <property type="match status" value="1"/>
</dbReference>
<feature type="transmembrane region" description="Helical" evidence="6">
    <location>
        <begin position="32"/>
        <end position="52"/>
    </location>
</feature>
<evidence type="ECO:0000256" key="6">
    <source>
        <dbReference type="SAM" id="Phobius"/>
    </source>
</evidence>
<evidence type="ECO:0000259" key="7">
    <source>
        <dbReference type="PROSITE" id="PS51225"/>
    </source>
</evidence>
<keyword evidence="4 5" id="KW-0472">Membrane</keyword>
<feature type="transmembrane region" description="Helical" evidence="6">
    <location>
        <begin position="120"/>
        <end position="141"/>
    </location>
</feature>
<proteinExistence type="predicted"/>
<dbReference type="OMA" id="NHKKGAE"/>
<dbReference type="InterPro" id="IPR008253">
    <property type="entry name" value="Marvel"/>
</dbReference>
<dbReference type="PANTHER" id="PTHR22776">
    <property type="entry name" value="MARVEL-CONTAINING POTENTIAL LIPID RAFT-ASSOCIATED PROTEIN"/>
    <property type="match status" value="1"/>
</dbReference>
<keyword evidence="3 6" id="KW-1133">Transmembrane helix</keyword>
<organism evidence="8 9">
    <name type="scientific">Romanomermis culicivorax</name>
    <name type="common">Nematode worm</name>
    <dbReference type="NCBI Taxonomy" id="13658"/>
    <lineage>
        <taxon>Eukaryota</taxon>
        <taxon>Metazoa</taxon>
        <taxon>Ecdysozoa</taxon>
        <taxon>Nematoda</taxon>
        <taxon>Enoplea</taxon>
        <taxon>Dorylaimia</taxon>
        <taxon>Mermithida</taxon>
        <taxon>Mermithoidea</taxon>
        <taxon>Mermithidae</taxon>
        <taxon>Romanomermis</taxon>
    </lineage>
</organism>
<comment type="subcellular location">
    <subcellularLocation>
        <location evidence="1">Membrane</location>
        <topology evidence="1">Multi-pass membrane protein</topology>
    </subcellularLocation>
</comment>
<feature type="transmembrane region" description="Helical" evidence="6">
    <location>
        <begin position="58"/>
        <end position="79"/>
    </location>
</feature>
<dbReference type="InterPro" id="IPR050578">
    <property type="entry name" value="MARVEL-CKLF_proteins"/>
</dbReference>
<keyword evidence="2 5" id="KW-0812">Transmembrane</keyword>
<sequence>MYIERSATIMTIQTQPYMEFSYLRTLAGVLKVIELILNFLVFICVIAGPFSYFAGVGWSSFVSCTAFSVTLTLLLLYIFHVVETYPTIPWLLTEMIYCIFCAIFFFITGCVLATDAVSVAYGGAWAAGSFFAFGAMICYGFDVFLKYTSWKNGESPQMTLPTAVTQQSTSVH</sequence>
<name>A0A915L447_ROMCU</name>
<evidence type="ECO:0000256" key="4">
    <source>
        <dbReference type="ARBA" id="ARBA00023136"/>
    </source>
</evidence>
<accession>A0A915L447</accession>
<dbReference type="AlphaFoldDB" id="A0A915L447"/>
<evidence type="ECO:0000313" key="8">
    <source>
        <dbReference type="Proteomes" id="UP000887565"/>
    </source>
</evidence>
<feature type="transmembrane region" description="Helical" evidence="6">
    <location>
        <begin position="91"/>
        <end position="114"/>
    </location>
</feature>
<protein>
    <submittedName>
        <fullName evidence="9">MARVEL domain-containing protein</fullName>
    </submittedName>
</protein>